<evidence type="ECO:0000256" key="22">
    <source>
        <dbReference type="ARBA" id="ARBA00093257"/>
    </source>
</evidence>
<evidence type="ECO:0000256" key="21">
    <source>
        <dbReference type="ARBA" id="ARBA00032915"/>
    </source>
</evidence>
<evidence type="ECO:0000256" key="16">
    <source>
        <dbReference type="ARBA" id="ARBA00023180"/>
    </source>
</evidence>
<name>A0ABR1AJI8_POLSC</name>
<keyword evidence="17" id="KW-0464">Manganese</keyword>
<protein>
    <recommendedName>
        <fullName evidence="6">Alpha-1,6-mannosyl-glycoprotein 2-beta-N-acetylglucosaminyltransferase</fullName>
        <ecNumber evidence="5">2.4.1.143</ecNumber>
    </recommendedName>
    <alternativeName>
        <fullName evidence="21">Beta-1,2-N-acetylglucosaminyltransferase II</fullName>
    </alternativeName>
    <alternativeName>
        <fullName evidence="20">GlcNAc-T II</fullName>
    </alternativeName>
    <alternativeName>
        <fullName evidence="19">Mannoside acetylglucosaminyltransferase 2</fullName>
    </alternativeName>
    <alternativeName>
        <fullName evidence="18">N-glycosyl-oligosaccharide-glycoprotein N-acetylglucosaminyltransferase II</fullName>
    </alternativeName>
</protein>
<keyword evidence="12 23" id="KW-1133">Transmembrane helix</keyword>
<evidence type="ECO:0000256" key="3">
    <source>
        <dbReference type="ARBA" id="ARBA00004922"/>
    </source>
</evidence>
<evidence type="ECO:0000256" key="15">
    <source>
        <dbReference type="ARBA" id="ARBA00023157"/>
    </source>
</evidence>
<dbReference type="EMBL" id="JAWJWF010000047">
    <property type="protein sequence ID" value="KAK6621460.1"/>
    <property type="molecule type" value="Genomic_DNA"/>
</dbReference>
<dbReference type="InterPro" id="IPR029044">
    <property type="entry name" value="Nucleotide-diphossugar_trans"/>
</dbReference>
<keyword evidence="9 23" id="KW-0812">Transmembrane</keyword>
<proteinExistence type="inferred from homology"/>
<keyword evidence="11" id="KW-0735">Signal-anchor</keyword>
<dbReference type="SUPFAM" id="SSF53448">
    <property type="entry name" value="Nucleotide-diphospho-sugar transferases"/>
    <property type="match status" value="1"/>
</dbReference>
<evidence type="ECO:0000313" key="25">
    <source>
        <dbReference type="Proteomes" id="UP001359485"/>
    </source>
</evidence>
<comment type="caution">
    <text evidence="24">The sequence shown here is derived from an EMBL/GenBank/DDBJ whole genome shotgun (WGS) entry which is preliminary data.</text>
</comment>
<keyword evidence="25" id="KW-1185">Reference proteome</keyword>
<dbReference type="Proteomes" id="UP001359485">
    <property type="component" value="Unassembled WGS sequence"/>
</dbReference>
<comment type="catalytic activity">
    <reaction evidence="22">
        <text>an N(4)-{beta-D-GlcNAc-(1-&gt;2)-alpha-D-Man-(1-&gt;3)-[alpha-D-Man-(1-&gt;6)]-beta-D-Man-(1-&gt;4)-beta-D-GlcNAc-(1-&gt;4)-beta-D-GlcNAc}-L-asparaginyl-[protein] + UDP-N-acetyl-alpha-D-glucosamine = N(4)-{beta-D-GlcNAc-(1-&gt;2)-alpha-D-Man-(1-&gt;3)-[beta-D-GlcNAc-(1-&gt;2)-alpha-D-Man-(1-&gt;6)]-beta-D-Man-(1-&gt;4)-beta-D-GlcNAc-(1-&gt;4)-beta-D-GlcNAc}-L-asparaginyl-[protein] + UDP + H(+)</text>
        <dbReference type="Rhea" id="RHEA:12941"/>
        <dbReference type="Rhea" id="RHEA-COMP:13526"/>
        <dbReference type="Rhea" id="RHEA-COMP:14369"/>
        <dbReference type="ChEBI" id="CHEBI:15378"/>
        <dbReference type="ChEBI" id="CHEBI:57705"/>
        <dbReference type="ChEBI" id="CHEBI:58223"/>
        <dbReference type="ChEBI" id="CHEBI:60615"/>
        <dbReference type="ChEBI" id="CHEBI:60651"/>
        <dbReference type="EC" id="2.4.1.143"/>
    </reaction>
</comment>
<evidence type="ECO:0000313" key="24">
    <source>
        <dbReference type="EMBL" id="KAK6621460.1"/>
    </source>
</evidence>
<evidence type="ECO:0000256" key="14">
    <source>
        <dbReference type="ARBA" id="ARBA00023136"/>
    </source>
</evidence>
<evidence type="ECO:0000256" key="13">
    <source>
        <dbReference type="ARBA" id="ARBA00023034"/>
    </source>
</evidence>
<evidence type="ECO:0000256" key="17">
    <source>
        <dbReference type="ARBA" id="ARBA00023211"/>
    </source>
</evidence>
<comment type="subcellular location">
    <subcellularLocation>
        <location evidence="2">Golgi apparatus membrane</location>
        <topology evidence="2">Single-pass type II membrane protein</topology>
    </subcellularLocation>
</comment>
<evidence type="ECO:0000256" key="5">
    <source>
        <dbReference type="ARBA" id="ARBA00012613"/>
    </source>
</evidence>
<evidence type="ECO:0000256" key="7">
    <source>
        <dbReference type="ARBA" id="ARBA00022676"/>
    </source>
</evidence>
<gene>
    <name evidence="24" type="ORF">RUM44_001267</name>
</gene>
<keyword evidence="16" id="KW-0325">Glycoprotein</keyword>
<evidence type="ECO:0000256" key="12">
    <source>
        <dbReference type="ARBA" id="ARBA00022989"/>
    </source>
</evidence>
<evidence type="ECO:0000256" key="8">
    <source>
        <dbReference type="ARBA" id="ARBA00022679"/>
    </source>
</evidence>
<keyword evidence="7" id="KW-0328">Glycosyltransferase</keyword>
<evidence type="ECO:0000256" key="18">
    <source>
        <dbReference type="ARBA" id="ARBA00029663"/>
    </source>
</evidence>
<evidence type="ECO:0000256" key="10">
    <source>
        <dbReference type="ARBA" id="ARBA00022723"/>
    </source>
</evidence>
<comment type="cofactor">
    <cofactor evidence="1">
        <name>Mn(2+)</name>
        <dbReference type="ChEBI" id="CHEBI:29035"/>
    </cofactor>
</comment>
<evidence type="ECO:0000256" key="19">
    <source>
        <dbReference type="ARBA" id="ARBA00031203"/>
    </source>
</evidence>
<evidence type="ECO:0000256" key="1">
    <source>
        <dbReference type="ARBA" id="ARBA00001936"/>
    </source>
</evidence>
<comment type="similarity">
    <text evidence="4">Belongs to the glycosyltransferase 16 (GT16) protein family.</text>
</comment>
<dbReference type="PANTHER" id="PTHR12871:SF0">
    <property type="entry name" value="ALPHA-1,6-MANNOSYL-GLYCOPROTEIN 2-BETA-N-ACETYLGLUCOSAMINYLTRANSFERASE"/>
    <property type="match status" value="1"/>
</dbReference>
<evidence type="ECO:0000256" key="11">
    <source>
        <dbReference type="ARBA" id="ARBA00022968"/>
    </source>
</evidence>
<sequence length="367" mass="42446">MHNGRLRVLIPAPAVGKRRSSSYLRTFILSALVLFIWLQLNISSMKDCDPLEETSNDSIASIFTMVPKDFHKYLKPRPRTGNETLDHPRPLNISEIVAEIKKYNEMQYVHNEDVFGALQNDSLIVVIQVHERISYLRHLIVSLGQARDIDSVLLVFSHDYFDVEINDLVQSIDFCKVLQIFYPYSIQTHPNVFPGPSPGDCPRDMNKNEALIKKCINARWPDLYGHYREAKFTQTKHHWWWKANRVFTQLGVTRHHTGLVLFLEEDHYVAEDFIYLLRLMQETARNSCPQCDVYSLGTYQKTYVYYGNSRKVGFLFFRFSWSITGGSVSILLDHPGDFSSGSHVVFTEGYEANEIPNPISKAFNEEL</sequence>
<evidence type="ECO:0000256" key="6">
    <source>
        <dbReference type="ARBA" id="ARBA00014817"/>
    </source>
</evidence>
<comment type="pathway">
    <text evidence="3">Protein modification; protein glycosylation.</text>
</comment>
<evidence type="ECO:0000256" key="9">
    <source>
        <dbReference type="ARBA" id="ARBA00022692"/>
    </source>
</evidence>
<keyword evidence="10" id="KW-0479">Metal-binding</keyword>
<dbReference type="InterPro" id="IPR007754">
    <property type="entry name" value="GlcNAc_II"/>
</dbReference>
<feature type="transmembrane region" description="Helical" evidence="23">
    <location>
        <begin position="21"/>
        <end position="40"/>
    </location>
</feature>
<evidence type="ECO:0000256" key="4">
    <source>
        <dbReference type="ARBA" id="ARBA00011011"/>
    </source>
</evidence>
<dbReference type="EC" id="2.4.1.143" evidence="5"/>
<organism evidence="24 25">
    <name type="scientific">Polyplax serrata</name>
    <name type="common">Common mouse louse</name>
    <dbReference type="NCBI Taxonomy" id="468196"/>
    <lineage>
        <taxon>Eukaryota</taxon>
        <taxon>Metazoa</taxon>
        <taxon>Ecdysozoa</taxon>
        <taxon>Arthropoda</taxon>
        <taxon>Hexapoda</taxon>
        <taxon>Insecta</taxon>
        <taxon>Pterygota</taxon>
        <taxon>Neoptera</taxon>
        <taxon>Paraneoptera</taxon>
        <taxon>Psocodea</taxon>
        <taxon>Troctomorpha</taxon>
        <taxon>Phthiraptera</taxon>
        <taxon>Anoplura</taxon>
        <taxon>Polyplacidae</taxon>
        <taxon>Polyplax</taxon>
    </lineage>
</organism>
<keyword evidence="15" id="KW-1015">Disulfide bond</keyword>
<evidence type="ECO:0000256" key="2">
    <source>
        <dbReference type="ARBA" id="ARBA00004323"/>
    </source>
</evidence>
<dbReference type="Gene3D" id="3.90.550.10">
    <property type="entry name" value="Spore Coat Polysaccharide Biosynthesis Protein SpsA, Chain A"/>
    <property type="match status" value="1"/>
</dbReference>
<keyword evidence="13" id="KW-0333">Golgi apparatus</keyword>
<reference evidence="24 25" key="1">
    <citation type="submission" date="2023-09" db="EMBL/GenBank/DDBJ databases">
        <title>Genomes of two closely related lineages of the louse Polyplax serrata with different host specificities.</title>
        <authorList>
            <person name="Martinu J."/>
            <person name="Tarabai H."/>
            <person name="Stefka J."/>
            <person name="Hypsa V."/>
        </authorList>
    </citation>
    <scope>NUCLEOTIDE SEQUENCE [LARGE SCALE GENOMIC DNA]</scope>
    <source>
        <strain evidence="24">98ZLc_SE</strain>
    </source>
</reference>
<keyword evidence="14 23" id="KW-0472">Membrane</keyword>
<accession>A0ABR1AJI8</accession>
<dbReference type="PANTHER" id="PTHR12871">
    <property type="entry name" value="BETA-1,2-N-ACETYLGLUCOSAMINYLTRANSFERASE II"/>
    <property type="match status" value="1"/>
</dbReference>
<keyword evidence="8" id="KW-0808">Transferase</keyword>
<evidence type="ECO:0000256" key="23">
    <source>
        <dbReference type="SAM" id="Phobius"/>
    </source>
</evidence>
<evidence type="ECO:0000256" key="20">
    <source>
        <dbReference type="ARBA" id="ARBA00032552"/>
    </source>
</evidence>
<dbReference type="Pfam" id="PF05060">
    <property type="entry name" value="MGAT2"/>
    <property type="match status" value="1"/>
</dbReference>